<evidence type="ECO:0000256" key="15">
    <source>
        <dbReference type="ARBA" id="ARBA00022840"/>
    </source>
</evidence>
<evidence type="ECO:0000313" key="25">
    <source>
        <dbReference type="EMBL" id="KAJ4966417.1"/>
    </source>
</evidence>
<evidence type="ECO:0000313" key="26">
    <source>
        <dbReference type="Proteomes" id="UP001141806"/>
    </source>
</evidence>
<evidence type="ECO:0000256" key="5">
    <source>
        <dbReference type="ARBA" id="ARBA00022475"/>
    </source>
</evidence>
<keyword evidence="26" id="KW-1185">Reference proteome</keyword>
<evidence type="ECO:0000256" key="13">
    <source>
        <dbReference type="ARBA" id="ARBA00022741"/>
    </source>
</evidence>
<dbReference type="FunFam" id="3.80.10.10:FF:000400">
    <property type="entry name" value="Nuclear pore complex protein NUP107"/>
    <property type="match status" value="1"/>
</dbReference>
<dbReference type="Gene3D" id="3.30.200.20">
    <property type="entry name" value="Phosphorylase Kinase, domain 1"/>
    <property type="match status" value="1"/>
</dbReference>
<dbReference type="Pfam" id="PF00560">
    <property type="entry name" value="LRR_1"/>
    <property type="match status" value="6"/>
</dbReference>
<dbReference type="PANTHER" id="PTHR45974">
    <property type="entry name" value="RECEPTOR-LIKE PROTEIN 55"/>
    <property type="match status" value="1"/>
</dbReference>
<dbReference type="InterPro" id="IPR013210">
    <property type="entry name" value="LRR_N_plant-typ"/>
</dbReference>
<keyword evidence="10 22" id="KW-0812">Transmembrane</keyword>
<evidence type="ECO:0000256" key="17">
    <source>
        <dbReference type="ARBA" id="ARBA00023136"/>
    </source>
</evidence>
<dbReference type="SUPFAM" id="SSF52058">
    <property type="entry name" value="L domain-like"/>
    <property type="match status" value="3"/>
</dbReference>
<keyword evidence="14" id="KW-0418">Kinase</keyword>
<evidence type="ECO:0000256" key="22">
    <source>
        <dbReference type="SAM" id="Phobius"/>
    </source>
</evidence>
<feature type="chain" id="PRO_5040334904" description="non-specific serine/threonine protein kinase" evidence="23">
    <location>
        <begin position="18"/>
        <end position="979"/>
    </location>
</feature>
<keyword evidence="5" id="KW-1003">Cell membrane</keyword>
<dbReference type="FunFam" id="3.80.10.10:FF:000299">
    <property type="entry name" value="Piriformospora indica-insensitive protein 2"/>
    <property type="match status" value="1"/>
</dbReference>
<name>A0A9Q0QNU2_9MAGN</name>
<feature type="transmembrane region" description="Helical" evidence="22">
    <location>
        <begin position="637"/>
        <end position="658"/>
    </location>
</feature>
<dbReference type="EMBL" id="JAMYWD010000007">
    <property type="protein sequence ID" value="KAJ4966417.1"/>
    <property type="molecule type" value="Genomic_DNA"/>
</dbReference>
<dbReference type="GO" id="GO:0004674">
    <property type="term" value="F:protein serine/threonine kinase activity"/>
    <property type="evidence" value="ECO:0007669"/>
    <property type="project" value="UniProtKB-KW"/>
</dbReference>
<keyword evidence="15" id="KW-0067">ATP-binding</keyword>
<organism evidence="25 26">
    <name type="scientific">Protea cynaroides</name>
    <dbReference type="NCBI Taxonomy" id="273540"/>
    <lineage>
        <taxon>Eukaryota</taxon>
        <taxon>Viridiplantae</taxon>
        <taxon>Streptophyta</taxon>
        <taxon>Embryophyta</taxon>
        <taxon>Tracheophyta</taxon>
        <taxon>Spermatophyta</taxon>
        <taxon>Magnoliopsida</taxon>
        <taxon>Proteales</taxon>
        <taxon>Proteaceae</taxon>
        <taxon>Protea</taxon>
    </lineage>
</organism>
<keyword evidence="7" id="KW-0597">Phosphoprotein</keyword>
<evidence type="ECO:0000256" key="8">
    <source>
        <dbReference type="ARBA" id="ARBA00022614"/>
    </source>
</evidence>
<keyword evidence="17 22" id="KW-0472">Membrane</keyword>
<dbReference type="AlphaFoldDB" id="A0A9Q0QNU2"/>
<evidence type="ECO:0000256" key="19">
    <source>
        <dbReference type="ARBA" id="ARBA00023180"/>
    </source>
</evidence>
<evidence type="ECO:0000256" key="14">
    <source>
        <dbReference type="ARBA" id="ARBA00022777"/>
    </source>
</evidence>
<proteinExistence type="inferred from homology"/>
<dbReference type="SMART" id="SM00365">
    <property type="entry name" value="LRR_SD22"/>
    <property type="match status" value="8"/>
</dbReference>
<dbReference type="FunFam" id="3.80.10.10:FF:000111">
    <property type="entry name" value="LRR receptor-like serine/threonine-protein kinase ERECTA"/>
    <property type="match status" value="1"/>
</dbReference>
<feature type="signal peptide" evidence="23">
    <location>
        <begin position="1"/>
        <end position="17"/>
    </location>
</feature>
<comment type="subcellular location">
    <subcellularLocation>
        <location evidence="1">Cell membrane</location>
    </subcellularLocation>
    <subcellularLocation>
        <location evidence="2">Membrane</location>
        <topology evidence="2">Single-pass type I membrane protein</topology>
    </subcellularLocation>
</comment>
<dbReference type="OrthoDB" id="676979at2759"/>
<sequence>MASFHIASVLKIIVVCASFIAVASESSSPETKALLNWKANAFNFPGSWDANDKSPCNWEGIACNAAGRVTKITLSSYHISSYLGDSVLDKLNFSSFHYLLYLDLSSNELYGTIPDDIGMLSALTHLDLSSNALYGTIPDDIGMLSALTHLDLSSNGLNGTIPDHIGMLSALTHLDLSSNRLYGTIPDDIGMLSALTHLDLSSNRLYGTIPDDIGMLSALTHLDLSSNGLYGTIPDDIGMLSALTHLDLSSNELYGTIPDDIGMLSALTHLDLSSNGLNGTIPDDIGMLSALTHLDLSSNRLYGTIPDDIGMLSALTHLDLSSNALFGTIPDDIGMLSALTHLDLSWTDLSGRLPSSLANLTRLLELDVSYSKIGGEIDRSLFISWTSLSSINLAYNGLQGEIPPTIGKLSNLTSLSFSANSINGSIPREIGNLTNLNQLELRGNMLSGLVPDEIGDMKTLSWLSLSNNMLSGSIPTSIWKLKNLSHLDLSNNMFNGSVSVEIGDVEQLWFLNLRHNKLYGSISTSIWKLKNLYNLDLSNNMFTGLISEEIGDMEHLRFLNLSHNKLNGSIPAQLGELCASLGMNLDLTYNELEGVVPDKIASVIPLEALKNNKGLCSNYWDLPCKSREKRFKIKTSIFISLSSIIVVVALVIAALWFFCIKKSTNFIVDTTRAQKNGDIFSIWDYDGTIAYNDIMEATEEFDIKYCIGTGGCGSVYMAKLPTGKVVAVKKLHGLEAEEKAHEKSFANEIHVLTKVRHRNIVKLYGFCCHSSCKFLIYEYIERGSLAYALGMETEAVELDWRKRLNVIKGVAHALSYLHHDNMPPLIHRDISSNNVLLDEDFEPRVADFGTAKFLNPDSSNRTILVGTYGYIAPELAYTMIVTEKCDVYSFGVLILETIMGRHPGEFISSLSSRNAKNITLEDVLDPRLPAPTQLVAQALTLSMMLAVACIHTNPKSRPTMQYISQKLENHSNLHCNPSA</sequence>
<keyword evidence="19" id="KW-0325">Glycoprotein</keyword>
<evidence type="ECO:0000256" key="23">
    <source>
        <dbReference type="SAM" id="SignalP"/>
    </source>
</evidence>
<evidence type="ECO:0000256" key="16">
    <source>
        <dbReference type="ARBA" id="ARBA00022989"/>
    </source>
</evidence>
<protein>
    <recommendedName>
        <fullName evidence="4">non-specific serine/threonine protein kinase</fullName>
        <ecNumber evidence="4">2.7.11.1</ecNumber>
    </recommendedName>
</protein>
<evidence type="ECO:0000256" key="11">
    <source>
        <dbReference type="ARBA" id="ARBA00022729"/>
    </source>
</evidence>
<dbReference type="PANTHER" id="PTHR45974:SF115">
    <property type="entry name" value="PROTEIN KINASE DOMAIN-CONTAINING PROTEIN"/>
    <property type="match status" value="1"/>
</dbReference>
<keyword evidence="18" id="KW-0675">Receptor</keyword>
<dbReference type="SMART" id="SM00369">
    <property type="entry name" value="LRR_TYP"/>
    <property type="match status" value="14"/>
</dbReference>
<comment type="catalytic activity">
    <reaction evidence="20">
        <text>L-threonyl-[protein] + ATP = O-phospho-L-threonyl-[protein] + ADP + H(+)</text>
        <dbReference type="Rhea" id="RHEA:46608"/>
        <dbReference type="Rhea" id="RHEA-COMP:11060"/>
        <dbReference type="Rhea" id="RHEA-COMP:11605"/>
        <dbReference type="ChEBI" id="CHEBI:15378"/>
        <dbReference type="ChEBI" id="CHEBI:30013"/>
        <dbReference type="ChEBI" id="CHEBI:30616"/>
        <dbReference type="ChEBI" id="CHEBI:61977"/>
        <dbReference type="ChEBI" id="CHEBI:456216"/>
        <dbReference type="EC" id="2.7.11.1"/>
    </reaction>
</comment>
<evidence type="ECO:0000256" key="18">
    <source>
        <dbReference type="ARBA" id="ARBA00023170"/>
    </source>
</evidence>
<evidence type="ECO:0000256" key="6">
    <source>
        <dbReference type="ARBA" id="ARBA00022527"/>
    </source>
</evidence>
<evidence type="ECO:0000256" key="1">
    <source>
        <dbReference type="ARBA" id="ARBA00004236"/>
    </source>
</evidence>
<dbReference type="InterPro" id="IPR001611">
    <property type="entry name" value="Leu-rich_rpt"/>
</dbReference>
<reference evidence="25" key="1">
    <citation type="journal article" date="2023" name="Plant J.">
        <title>The genome of the king protea, Protea cynaroides.</title>
        <authorList>
            <person name="Chang J."/>
            <person name="Duong T.A."/>
            <person name="Schoeman C."/>
            <person name="Ma X."/>
            <person name="Roodt D."/>
            <person name="Barker N."/>
            <person name="Li Z."/>
            <person name="Van de Peer Y."/>
            <person name="Mizrachi E."/>
        </authorList>
    </citation>
    <scope>NUCLEOTIDE SEQUENCE</scope>
    <source>
        <tissue evidence="25">Young leaves</tissue>
    </source>
</reference>
<dbReference type="InterPro" id="IPR000719">
    <property type="entry name" value="Prot_kinase_dom"/>
</dbReference>
<dbReference type="PROSITE" id="PS00109">
    <property type="entry name" value="PROTEIN_KINASE_TYR"/>
    <property type="match status" value="1"/>
</dbReference>
<dbReference type="PRINTS" id="PR00019">
    <property type="entry name" value="LEURICHRPT"/>
</dbReference>
<dbReference type="InterPro" id="IPR032675">
    <property type="entry name" value="LRR_dom_sf"/>
</dbReference>
<evidence type="ECO:0000256" key="7">
    <source>
        <dbReference type="ARBA" id="ARBA00022553"/>
    </source>
</evidence>
<evidence type="ECO:0000256" key="21">
    <source>
        <dbReference type="ARBA" id="ARBA00048679"/>
    </source>
</evidence>
<dbReference type="SUPFAM" id="SSF56112">
    <property type="entry name" value="Protein kinase-like (PK-like)"/>
    <property type="match status" value="1"/>
</dbReference>
<dbReference type="Proteomes" id="UP001141806">
    <property type="component" value="Unassembled WGS sequence"/>
</dbReference>
<keyword evidence="6" id="KW-0723">Serine/threonine-protein kinase</keyword>
<dbReference type="Pfam" id="PF23598">
    <property type="entry name" value="LRR_14"/>
    <property type="match status" value="2"/>
</dbReference>
<dbReference type="EC" id="2.7.11.1" evidence="4"/>
<dbReference type="InterPro" id="IPR011009">
    <property type="entry name" value="Kinase-like_dom_sf"/>
</dbReference>
<evidence type="ECO:0000256" key="12">
    <source>
        <dbReference type="ARBA" id="ARBA00022737"/>
    </source>
</evidence>
<dbReference type="GO" id="GO:0009791">
    <property type="term" value="P:post-embryonic development"/>
    <property type="evidence" value="ECO:0007669"/>
    <property type="project" value="UniProtKB-ARBA"/>
</dbReference>
<dbReference type="Gene3D" id="1.10.510.10">
    <property type="entry name" value="Transferase(Phosphotransferase) domain 1"/>
    <property type="match status" value="1"/>
</dbReference>
<keyword evidence="13" id="KW-0547">Nucleotide-binding</keyword>
<dbReference type="GO" id="GO:0005524">
    <property type="term" value="F:ATP binding"/>
    <property type="evidence" value="ECO:0007669"/>
    <property type="project" value="UniProtKB-KW"/>
</dbReference>
<dbReference type="FunFam" id="3.80.10.10:FF:000233">
    <property type="entry name" value="Leucine-rich repeat receptor-like protein kinase TDR"/>
    <property type="match status" value="1"/>
</dbReference>
<dbReference type="PROSITE" id="PS50011">
    <property type="entry name" value="PROTEIN_KINASE_DOM"/>
    <property type="match status" value="1"/>
</dbReference>
<comment type="similarity">
    <text evidence="3">Belongs to the RLP family.</text>
</comment>
<keyword evidence="9" id="KW-0808">Transferase</keyword>
<evidence type="ECO:0000259" key="24">
    <source>
        <dbReference type="PROSITE" id="PS50011"/>
    </source>
</evidence>
<keyword evidence="16 22" id="KW-1133">Transmembrane helix</keyword>
<evidence type="ECO:0000256" key="10">
    <source>
        <dbReference type="ARBA" id="ARBA00022692"/>
    </source>
</evidence>
<dbReference type="GO" id="GO:0005886">
    <property type="term" value="C:plasma membrane"/>
    <property type="evidence" value="ECO:0007669"/>
    <property type="project" value="UniProtKB-SubCell"/>
</dbReference>
<evidence type="ECO:0000256" key="4">
    <source>
        <dbReference type="ARBA" id="ARBA00012513"/>
    </source>
</evidence>
<accession>A0A9Q0QNU2</accession>
<dbReference type="InterPro" id="IPR003591">
    <property type="entry name" value="Leu-rich_rpt_typical-subtyp"/>
</dbReference>
<comment type="catalytic activity">
    <reaction evidence="21">
        <text>L-seryl-[protein] + ATP = O-phospho-L-seryl-[protein] + ADP + H(+)</text>
        <dbReference type="Rhea" id="RHEA:17989"/>
        <dbReference type="Rhea" id="RHEA-COMP:9863"/>
        <dbReference type="Rhea" id="RHEA-COMP:11604"/>
        <dbReference type="ChEBI" id="CHEBI:15378"/>
        <dbReference type="ChEBI" id="CHEBI:29999"/>
        <dbReference type="ChEBI" id="CHEBI:30616"/>
        <dbReference type="ChEBI" id="CHEBI:83421"/>
        <dbReference type="ChEBI" id="CHEBI:456216"/>
        <dbReference type="EC" id="2.7.11.1"/>
    </reaction>
</comment>
<dbReference type="FunFam" id="1.10.510.10:FF:000445">
    <property type="entry name" value="MDIS1-interacting receptor like kinase 2"/>
    <property type="match status" value="1"/>
</dbReference>
<dbReference type="FunFam" id="3.30.200.20:FF:000309">
    <property type="entry name" value="Leucine-rich repeat receptor protein kinase MSP1"/>
    <property type="match status" value="1"/>
</dbReference>
<dbReference type="InterPro" id="IPR008266">
    <property type="entry name" value="Tyr_kinase_AS"/>
</dbReference>
<dbReference type="InterPro" id="IPR055414">
    <property type="entry name" value="LRR_R13L4/SHOC2-like"/>
</dbReference>
<dbReference type="Pfam" id="PF08263">
    <property type="entry name" value="LRRNT_2"/>
    <property type="match status" value="1"/>
</dbReference>
<keyword evidence="11 23" id="KW-0732">Signal</keyword>
<gene>
    <name evidence="25" type="ORF">NE237_018266</name>
</gene>
<dbReference type="Pfam" id="PF00069">
    <property type="entry name" value="Pkinase"/>
    <property type="match status" value="1"/>
</dbReference>
<evidence type="ECO:0000256" key="3">
    <source>
        <dbReference type="ARBA" id="ARBA00009592"/>
    </source>
</evidence>
<evidence type="ECO:0000256" key="20">
    <source>
        <dbReference type="ARBA" id="ARBA00047899"/>
    </source>
</evidence>
<evidence type="ECO:0000256" key="2">
    <source>
        <dbReference type="ARBA" id="ARBA00004479"/>
    </source>
</evidence>
<feature type="domain" description="Protein kinase" evidence="24">
    <location>
        <begin position="701"/>
        <end position="973"/>
    </location>
</feature>
<comment type="caution">
    <text evidence="25">The sequence shown here is derived from an EMBL/GenBank/DDBJ whole genome shotgun (WGS) entry which is preliminary data.</text>
</comment>
<dbReference type="Gene3D" id="3.80.10.10">
    <property type="entry name" value="Ribonuclease Inhibitor"/>
    <property type="match status" value="5"/>
</dbReference>
<keyword evidence="8" id="KW-0433">Leucine-rich repeat</keyword>
<evidence type="ECO:0000256" key="9">
    <source>
        <dbReference type="ARBA" id="ARBA00022679"/>
    </source>
</evidence>
<keyword evidence="12" id="KW-0677">Repeat</keyword>